<sequence>MLQIALLLFGAEFIRGKAHYLWIIGLLWCFIGIFIFIDGIDGILFFPIHLFGFLLLLESLITLSVASSGVGTQKTILFFKGGLFLFCALVILINQTYSNVLLSAMFGFVFFITGLFVVTSAWIVRFPGWQLILLWGIIEMLFAFFLFTHHQATISFFIGFLMIGSGFGCLKIAFRARHIQRGTSVFELMRPLPVSFKKKGTRRPIIDDSQLSPLNRVTDPDAILTVHIWTPEGSANQRPVPRPIINRYIAAVDSEGVISTGHASLELYPHLYISLYPEEDIDRSPSEFFRLLKATADNNVPGRFLPNYQTEASEWCESDRQIIFNIYNHASLLNFWEKYRQYPVYNLTYQNCSSSVAYGLEAALDGVLSMQKRSYFIGVLNVLCMPELWIAAQIRRRALMMAWTPGLIMDYARALRAIVHPVPVPWYKRLLKRLVSR</sequence>
<feature type="transmembrane region" description="Helical" evidence="1">
    <location>
        <begin position="131"/>
        <end position="148"/>
    </location>
</feature>
<protein>
    <submittedName>
        <fullName evidence="2">Uncharacterized protein</fullName>
    </submittedName>
</protein>
<keyword evidence="1" id="KW-0812">Transmembrane</keyword>
<feature type="transmembrane region" description="Helical" evidence="1">
    <location>
        <begin position="154"/>
        <end position="174"/>
    </location>
</feature>
<feature type="transmembrane region" description="Helical" evidence="1">
    <location>
        <begin position="100"/>
        <end position="124"/>
    </location>
</feature>
<dbReference type="EMBL" id="LGAA01000015">
    <property type="protein sequence ID" value="KPD03138.1"/>
    <property type="molecule type" value="Genomic_DNA"/>
</dbReference>
<dbReference type="RefSeq" id="WP_053907939.1">
    <property type="nucleotide sequence ID" value="NZ_CAWMUS010000015.1"/>
</dbReference>
<feature type="transmembrane region" description="Helical" evidence="1">
    <location>
        <begin position="77"/>
        <end position="94"/>
    </location>
</feature>
<organism evidence="2 3">
    <name type="scientific">Moellerella wisconsensis ATCC 35017</name>
    <dbReference type="NCBI Taxonomy" id="1354267"/>
    <lineage>
        <taxon>Bacteria</taxon>
        <taxon>Pseudomonadati</taxon>
        <taxon>Pseudomonadota</taxon>
        <taxon>Gammaproteobacteria</taxon>
        <taxon>Enterobacterales</taxon>
        <taxon>Morganellaceae</taxon>
        <taxon>Moellerella</taxon>
    </lineage>
</organism>
<feature type="transmembrane region" description="Helical" evidence="1">
    <location>
        <begin position="43"/>
        <end position="65"/>
    </location>
</feature>
<name>A0A0N0ZAI1_9GAMM</name>
<evidence type="ECO:0000313" key="3">
    <source>
        <dbReference type="Proteomes" id="UP000053226"/>
    </source>
</evidence>
<comment type="caution">
    <text evidence="2">The sequence shown here is derived from an EMBL/GenBank/DDBJ whole genome shotgun (WGS) entry which is preliminary data.</text>
</comment>
<reference evidence="2 3" key="1">
    <citation type="submission" date="2015-07" db="EMBL/GenBank/DDBJ databases">
        <title>ATOL: Assembling a taxonomically balanced genome-scale reconstruction of the evolutionary history of the Enterobacteriaceae.</title>
        <authorList>
            <person name="Plunkett G.III."/>
            <person name="Neeno-Eckwall E.C."/>
            <person name="Glasner J.D."/>
            <person name="Perna N.T."/>
        </authorList>
    </citation>
    <scope>NUCLEOTIDE SEQUENCE [LARGE SCALE GENOMIC DNA]</scope>
    <source>
        <strain evidence="2 3">ATCC 35017</strain>
    </source>
</reference>
<keyword evidence="3" id="KW-1185">Reference proteome</keyword>
<evidence type="ECO:0000313" key="2">
    <source>
        <dbReference type="EMBL" id="KPD03138.1"/>
    </source>
</evidence>
<keyword evidence="1" id="KW-1133">Transmembrane helix</keyword>
<dbReference type="AlphaFoldDB" id="A0A0N0ZAI1"/>
<feature type="transmembrane region" description="Helical" evidence="1">
    <location>
        <begin position="20"/>
        <end position="37"/>
    </location>
</feature>
<proteinExistence type="predicted"/>
<dbReference type="OrthoDB" id="6773069at2"/>
<dbReference type="Proteomes" id="UP000053226">
    <property type="component" value="Unassembled WGS sequence"/>
</dbReference>
<evidence type="ECO:0000256" key="1">
    <source>
        <dbReference type="SAM" id="Phobius"/>
    </source>
</evidence>
<keyword evidence="1" id="KW-0472">Membrane</keyword>
<gene>
    <name evidence="2" type="ORF">M992_1441</name>
</gene>
<accession>A0A0N0ZAI1</accession>